<proteinExistence type="predicted"/>
<dbReference type="SMART" id="SM00448">
    <property type="entry name" value="REC"/>
    <property type="match status" value="1"/>
</dbReference>
<dbReference type="Gene3D" id="3.40.50.2300">
    <property type="match status" value="1"/>
</dbReference>
<organism evidence="9 10">
    <name type="scientific">Pseudomonas saudiphocaensis</name>
    <dbReference type="NCBI Taxonomy" id="1499686"/>
    <lineage>
        <taxon>Bacteria</taxon>
        <taxon>Pseudomonadati</taxon>
        <taxon>Pseudomonadota</taxon>
        <taxon>Gammaproteobacteria</taxon>
        <taxon>Pseudomonadales</taxon>
        <taxon>Pseudomonadaceae</taxon>
        <taxon>Pseudomonas</taxon>
    </lineage>
</organism>
<dbReference type="HOGENOM" id="CLU_075061_0_0_6"/>
<dbReference type="InterPro" id="IPR000014">
    <property type="entry name" value="PAS"/>
</dbReference>
<reference evidence="9 10" key="1">
    <citation type="submission" date="2014-07" db="EMBL/GenBank/DDBJ databases">
        <authorList>
            <person name="Urmite Genomes Urmite Genomes"/>
        </authorList>
    </citation>
    <scope>NUCLEOTIDE SEQUENCE [LARGE SCALE GENOMIC DNA]</scope>
    <source>
        <strain evidence="9 10">20_BN</strain>
    </source>
</reference>
<dbReference type="SUPFAM" id="SSF46894">
    <property type="entry name" value="C-terminal effector domain of the bipartite response regulators"/>
    <property type="match status" value="1"/>
</dbReference>
<dbReference type="InterPro" id="IPR011006">
    <property type="entry name" value="CheY-like_superfamily"/>
</dbReference>
<evidence type="ECO:0000256" key="5">
    <source>
        <dbReference type="ARBA" id="ARBA00023163"/>
    </source>
</evidence>
<dbReference type="Proteomes" id="UP000053902">
    <property type="component" value="Unassembled WGS sequence"/>
</dbReference>
<dbReference type="eggNOG" id="COG2771">
    <property type="taxonomic scope" value="Bacteria"/>
</dbReference>
<dbReference type="STRING" id="1499686.BN1079_02835"/>
<dbReference type="SUPFAM" id="SSF52172">
    <property type="entry name" value="CheY-like"/>
    <property type="match status" value="1"/>
</dbReference>
<evidence type="ECO:0000256" key="3">
    <source>
        <dbReference type="ARBA" id="ARBA00023015"/>
    </source>
</evidence>
<keyword evidence="3" id="KW-0805">Transcription regulation</keyword>
<keyword evidence="1 6" id="KW-0597">Phosphoprotein</keyword>
<name>A0A078LW69_9PSED</name>
<dbReference type="RefSeq" id="WP_052114487.1">
    <property type="nucleotide sequence ID" value="NZ_CCSF01000001.1"/>
</dbReference>
<keyword evidence="10" id="KW-1185">Reference proteome</keyword>
<evidence type="ECO:0000313" key="10">
    <source>
        <dbReference type="Proteomes" id="UP000053902"/>
    </source>
</evidence>
<evidence type="ECO:0000256" key="2">
    <source>
        <dbReference type="ARBA" id="ARBA00023012"/>
    </source>
</evidence>
<dbReference type="InterPro" id="IPR001789">
    <property type="entry name" value="Sig_transdc_resp-reg_receiver"/>
</dbReference>
<dbReference type="PANTHER" id="PTHR48111:SF1">
    <property type="entry name" value="TWO-COMPONENT RESPONSE REGULATOR ORR33"/>
    <property type="match status" value="1"/>
</dbReference>
<dbReference type="SMART" id="SM00421">
    <property type="entry name" value="HTH_LUXR"/>
    <property type="match status" value="1"/>
</dbReference>
<gene>
    <name evidence="9" type="ORF">BN1079_02835</name>
</gene>
<dbReference type="EMBL" id="CCSF01000001">
    <property type="protein sequence ID" value="CDZ95500.1"/>
    <property type="molecule type" value="Genomic_DNA"/>
</dbReference>
<dbReference type="GO" id="GO:0000976">
    <property type="term" value="F:transcription cis-regulatory region binding"/>
    <property type="evidence" value="ECO:0007669"/>
    <property type="project" value="TreeGrafter"/>
</dbReference>
<protein>
    <submittedName>
        <fullName evidence="9">OmpR family DNA-binding response regulator</fullName>
    </submittedName>
</protein>
<dbReference type="PROSITE" id="PS00622">
    <property type="entry name" value="HTH_LUXR_1"/>
    <property type="match status" value="1"/>
</dbReference>
<dbReference type="PRINTS" id="PR00038">
    <property type="entry name" value="HTHLUXR"/>
</dbReference>
<evidence type="ECO:0000256" key="6">
    <source>
        <dbReference type="PROSITE-ProRule" id="PRU00169"/>
    </source>
</evidence>
<dbReference type="Pfam" id="PF00072">
    <property type="entry name" value="Response_reg"/>
    <property type="match status" value="1"/>
</dbReference>
<dbReference type="GO" id="GO:0000156">
    <property type="term" value="F:phosphorelay response regulator activity"/>
    <property type="evidence" value="ECO:0007669"/>
    <property type="project" value="TreeGrafter"/>
</dbReference>
<sequence>MTPAPQLSARVLCIEDELTLLADLQEELCAAGYDVRVASSVAQALIVLDDFTPDLVLCDVMLGADDQPDGYALHQHIRQQRPDLAATPFILLTALGQRSDLLQAKRLGIDDYLVKPVDYDLLLATIAARLASVGRVRDSQAFSRTELLGRMRDVFAQLPGAVLLCDGDGNLLHANHQAQALMQEHGLWRVDAKGRLEWPYALPAALQTLKQNIAELSQCATGVRRVQTLEMRRATDAVLLGLLKLDGAEHAVAAQQLFALFVCSAQSRPVPEVEALRLLFGLTRSEARVARLMAQGIRSEAVAEALGVSVATVNFHLRNLFQKTGVTRQSELVAQILAAGWTLPEMAGDCR</sequence>
<evidence type="ECO:0000313" key="9">
    <source>
        <dbReference type="EMBL" id="CDZ95500.1"/>
    </source>
</evidence>
<dbReference type="InterPro" id="IPR000792">
    <property type="entry name" value="Tscrpt_reg_LuxR_C"/>
</dbReference>
<evidence type="ECO:0000256" key="4">
    <source>
        <dbReference type="ARBA" id="ARBA00023125"/>
    </source>
</evidence>
<keyword evidence="2" id="KW-0902">Two-component regulatory system</keyword>
<dbReference type="GO" id="GO:0006355">
    <property type="term" value="P:regulation of DNA-templated transcription"/>
    <property type="evidence" value="ECO:0007669"/>
    <property type="project" value="InterPro"/>
</dbReference>
<evidence type="ECO:0000259" key="7">
    <source>
        <dbReference type="PROSITE" id="PS50043"/>
    </source>
</evidence>
<dbReference type="PROSITE" id="PS50043">
    <property type="entry name" value="HTH_LUXR_2"/>
    <property type="match status" value="1"/>
</dbReference>
<dbReference type="OrthoDB" id="8874570at2"/>
<keyword evidence="5" id="KW-0804">Transcription</keyword>
<dbReference type="PROSITE" id="PS50110">
    <property type="entry name" value="RESPONSE_REGULATORY"/>
    <property type="match status" value="1"/>
</dbReference>
<dbReference type="CDD" id="cd17574">
    <property type="entry name" value="REC_OmpR"/>
    <property type="match status" value="1"/>
</dbReference>
<keyword evidence="4 9" id="KW-0238">DNA-binding</keyword>
<accession>A0A078LW69</accession>
<dbReference type="CDD" id="cd06170">
    <property type="entry name" value="LuxR_C_like"/>
    <property type="match status" value="1"/>
</dbReference>
<dbReference type="Pfam" id="PF00196">
    <property type="entry name" value="GerE"/>
    <property type="match status" value="1"/>
</dbReference>
<dbReference type="PANTHER" id="PTHR48111">
    <property type="entry name" value="REGULATOR OF RPOS"/>
    <property type="match status" value="1"/>
</dbReference>
<feature type="modified residue" description="4-aspartylphosphate" evidence="6">
    <location>
        <position position="59"/>
    </location>
</feature>
<dbReference type="InterPro" id="IPR039420">
    <property type="entry name" value="WalR-like"/>
</dbReference>
<dbReference type="Gene3D" id="1.10.10.10">
    <property type="entry name" value="Winged helix-like DNA-binding domain superfamily/Winged helix DNA-binding domain"/>
    <property type="match status" value="1"/>
</dbReference>
<dbReference type="GO" id="GO:0005829">
    <property type="term" value="C:cytosol"/>
    <property type="evidence" value="ECO:0007669"/>
    <property type="project" value="TreeGrafter"/>
</dbReference>
<dbReference type="InterPro" id="IPR016032">
    <property type="entry name" value="Sig_transdc_resp-reg_C-effctor"/>
</dbReference>
<dbReference type="GO" id="GO:0032993">
    <property type="term" value="C:protein-DNA complex"/>
    <property type="evidence" value="ECO:0007669"/>
    <property type="project" value="TreeGrafter"/>
</dbReference>
<evidence type="ECO:0000259" key="8">
    <source>
        <dbReference type="PROSITE" id="PS50110"/>
    </source>
</evidence>
<dbReference type="eggNOG" id="COG0745">
    <property type="taxonomic scope" value="Bacteria"/>
</dbReference>
<dbReference type="SMART" id="SM00091">
    <property type="entry name" value="PAS"/>
    <property type="match status" value="1"/>
</dbReference>
<evidence type="ECO:0000256" key="1">
    <source>
        <dbReference type="ARBA" id="ARBA00022553"/>
    </source>
</evidence>
<dbReference type="AlphaFoldDB" id="A0A078LW69"/>
<feature type="domain" description="HTH luxR-type" evidence="7">
    <location>
        <begin position="275"/>
        <end position="340"/>
    </location>
</feature>
<dbReference type="InterPro" id="IPR036388">
    <property type="entry name" value="WH-like_DNA-bd_sf"/>
</dbReference>
<feature type="domain" description="Response regulatory" evidence="8">
    <location>
        <begin position="10"/>
        <end position="130"/>
    </location>
</feature>